<dbReference type="PROSITE" id="PS00657">
    <property type="entry name" value="FORK_HEAD_1"/>
    <property type="match status" value="1"/>
</dbReference>
<dbReference type="InterPro" id="IPR050211">
    <property type="entry name" value="FOX_domain-containing"/>
</dbReference>
<dbReference type="GO" id="GO:0005634">
    <property type="term" value="C:nucleus"/>
    <property type="evidence" value="ECO:0007669"/>
    <property type="project" value="UniProtKB-SubCell"/>
</dbReference>
<evidence type="ECO:0000259" key="4">
    <source>
        <dbReference type="PROSITE" id="PS50039"/>
    </source>
</evidence>
<sequence>MASPPPIDLSQRAQCDIAEEIDFSLLQVTPKSYDTQRHGNLKSGNTGGPPHQKPPYSYIALIAMAIRNAPEQKITLNGIYSFIMDHFPYYHDNKQGWQNSIRHNLSLNDCFQKVPREKSKPGKGCYWTLDTKGEAMFENGNFRRRKRRPNLAVRHQVRQHLARQVISHDQTPISNEMSPRISSTYFRSDEVNLSGMQFSESAGSSRRMPLGDCSYPLDKLTVQQELELLRRLQGVVPKVPTLMDHVLPLQMALPPLDNGPSLLHYLAMQRLLFQGTNCFDPVLDSIPCRPPEKRPLKSFNIEDIIRPREVATGYVTSVNCSEAPGNIAPHTTLE</sequence>
<comment type="subcellular location">
    <subcellularLocation>
        <location evidence="3">Nucleus</location>
    </subcellularLocation>
</comment>
<dbReference type="FunFam" id="1.10.10.10:FF:001472">
    <property type="entry name" value="Forkhead domain protein 1"/>
    <property type="match status" value="1"/>
</dbReference>
<evidence type="ECO:0000256" key="3">
    <source>
        <dbReference type="PROSITE-ProRule" id="PRU00089"/>
    </source>
</evidence>
<evidence type="ECO:0000313" key="6">
    <source>
        <dbReference type="Proteomes" id="UP000594260"/>
    </source>
</evidence>
<keyword evidence="6" id="KW-1185">Reference proteome</keyword>
<dbReference type="SMART" id="SM00339">
    <property type="entry name" value="FH"/>
    <property type="match status" value="1"/>
</dbReference>
<dbReference type="Proteomes" id="UP000594260">
    <property type="component" value="Unplaced"/>
</dbReference>
<feature type="domain" description="Fork-head" evidence="4">
    <location>
        <begin position="53"/>
        <end position="147"/>
    </location>
</feature>
<dbReference type="GO" id="GO:0000978">
    <property type="term" value="F:RNA polymerase II cis-regulatory region sequence-specific DNA binding"/>
    <property type="evidence" value="ECO:0007669"/>
    <property type="project" value="TreeGrafter"/>
</dbReference>
<dbReference type="Pfam" id="PF00250">
    <property type="entry name" value="Forkhead"/>
    <property type="match status" value="1"/>
</dbReference>
<organism evidence="5 6">
    <name type="scientific">Varroa destructor</name>
    <name type="common">Honeybee mite</name>
    <dbReference type="NCBI Taxonomy" id="109461"/>
    <lineage>
        <taxon>Eukaryota</taxon>
        <taxon>Metazoa</taxon>
        <taxon>Ecdysozoa</taxon>
        <taxon>Arthropoda</taxon>
        <taxon>Chelicerata</taxon>
        <taxon>Arachnida</taxon>
        <taxon>Acari</taxon>
        <taxon>Parasitiformes</taxon>
        <taxon>Mesostigmata</taxon>
        <taxon>Gamasina</taxon>
        <taxon>Dermanyssoidea</taxon>
        <taxon>Varroidae</taxon>
        <taxon>Varroa</taxon>
    </lineage>
</organism>
<keyword evidence="2 3" id="KW-0539">Nucleus</keyword>
<reference evidence="5" key="1">
    <citation type="submission" date="2021-01" db="UniProtKB">
        <authorList>
            <consortium name="EnsemblMetazoa"/>
        </authorList>
    </citation>
    <scope>IDENTIFICATION</scope>
</reference>
<dbReference type="GO" id="GO:0030154">
    <property type="term" value="P:cell differentiation"/>
    <property type="evidence" value="ECO:0007669"/>
    <property type="project" value="TreeGrafter"/>
</dbReference>
<dbReference type="FunCoup" id="A0A7M7KJG6">
    <property type="interactions" value="1"/>
</dbReference>
<dbReference type="PRINTS" id="PR00053">
    <property type="entry name" value="FORKHEAD"/>
</dbReference>
<evidence type="ECO:0000313" key="5">
    <source>
        <dbReference type="EnsemblMetazoa" id="XP_022667790"/>
    </source>
</evidence>
<dbReference type="GO" id="GO:0009653">
    <property type="term" value="P:anatomical structure morphogenesis"/>
    <property type="evidence" value="ECO:0007669"/>
    <property type="project" value="TreeGrafter"/>
</dbReference>
<dbReference type="PANTHER" id="PTHR11829:SF388">
    <property type="entry name" value="FORK HEAD DOMAIN-CONTAINING PROTEIN L1-RELATED"/>
    <property type="match status" value="1"/>
</dbReference>
<dbReference type="RefSeq" id="XP_022667790.1">
    <property type="nucleotide sequence ID" value="XM_022812055.1"/>
</dbReference>
<dbReference type="InterPro" id="IPR036390">
    <property type="entry name" value="WH_DNA-bd_sf"/>
</dbReference>
<dbReference type="InterPro" id="IPR047514">
    <property type="entry name" value="FH_FOXL1"/>
</dbReference>
<dbReference type="PROSITE" id="PS00658">
    <property type="entry name" value="FORK_HEAD_2"/>
    <property type="match status" value="1"/>
</dbReference>
<dbReference type="OrthoDB" id="5954824at2759"/>
<dbReference type="InterPro" id="IPR036388">
    <property type="entry name" value="WH-like_DNA-bd_sf"/>
</dbReference>
<accession>A0A7M7KJG6</accession>
<dbReference type="AlphaFoldDB" id="A0A7M7KJG6"/>
<name>A0A7M7KJG6_VARDE</name>
<dbReference type="KEGG" id="vde:111253110"/>
<dbReference type="SUPFAM" id="SSF46785">
    <property type="entry name" value="Winged helix' DNA-binding domain"/>
    <property type="match status" value="1"/>
</dbReference>
<dbReference type="InParanoid" id="A0A7M7KJG6"/>
<dbReference type="GeneID" id="111253110"/>
<proteinExistence type="predicted"/>
<protein>
    <recommendedName>
        <fullName evidence="4">Fork-head domain-containing protein</fullName>
    </recommendedName>
</protein>
<keyword evidence="1 3" id="KW-0238">DNA-binding</keyword>
<dbReference type="InterPro" id="IPR001766">
    <property type="entry name" value="Fork_head_dom"/>
</dbReference>
<dbReference type="Gene3D" id="1.10.10.10">
    <property type="entry name" value="Winged helix-like DNA-binding domain superfamily/Winged helix DNA-binding domain"/>
    <property type="match status" value="1"/>
</dbReference>
<dbReference type="PROSITE" id="PS50039">
    <property type="entry name" value="FORK_HEAD_3"/>
    <property type="match status" value="1"/>
</dbReference>
<evidence type="ECO:0000256" key="1">
    <source>
        <dbReference type="ARBA" id="ARBA00023125"/>
    </source>
</evidence>
<dbReference type="PANTHER" id="PTHR11829">
    <property type="entry name" value="FORKHEAD BOX PROTEIN"/>
    <property type="match status" value="1"/>
</dbReference>
<dbReference type="GO" id="GO:0000981">
    <property type="term" value="F:DNA-binding transcription factor activity, RNA polymerase II-specific"/>
    <property type="evidence" value="ECO:0007669"/>
    <property type="project" value="TreeGrafter"/>
</dbReference>
<dbReference type="EnsemblMetazoa" id="XM_022812055">
    <property type="protein sequence ID" value="XP_022667790"/>
    <property type="gene ID" value="LOC111253110"/>
</dbReference>
<feature type="DNA-binding region" description="Fork-head" evidence="3">
    <location>
        <begin position="53"/>
        <end position="147"/>
    </location>
</feature>
<evidence type="ECO:0000256" key="2">
    <source>
        <dbReference type="ARBA" id="ARBA00023242"/>
    </source>
</evidence>
<dbReference type="InterPro" id="IPR018122">
    <property type="entry name" value="TF_fork_head_CS_1"/>
</dbReference>
<dbReference type="InterPro" id="IPR030456">
    <property type="entry name" value="TF_fork_head_CS_2"/>
</dbReference>
<dbReference type="CDD" id="cd20027">
    <property type="entry name" value="FH_FOXL1"/>
    <property type="match status" value="1"/>
</dbReference>